<sequence length="753" mass="80797">MKKIITLLLCAGLTSPAVFASDYSSLWQNVNANQVASTGKQLLHPDQFLVYTANNQVLKSQLLNISEDPAMAQVIQLPMPDGSFRSFRIWQTPMMEKNLSDRYPGINTFTAVATDNKTVTAKIDYTLSGFHAMIFDGANTAFIDPYSNTNDGYYISYYKKDYTRPAGQTMACTVGSEQIAGQTAEPIALNKTGLPDLTPLNRTNGTQKKTYRLALACTGEYSVAVAGASPTKAAVLSHMVTSINRVNGVYEREVAVTMTLIGNEDTLIFLDGTTDPYTNNSGGTMLAENQQTVTNLIGTANYDIGHVFSTGGGGVAFQGCVCSASYKARGVTGSGSPVGDPFDIDYVAHEMGHQYGAGHTFNANTGSCQGNADTTISYEPGSGSTIMAYAGICGAGDNLQQHSDAYFHAASLNQISNYITTGYGSTCAVASSTGNTPNTVGAFNASYNIPFKTPFELTAPAAIDATADTLTYCWEEWDLGDFNTSFAPTRRFGPIFRSFTPDSSSTRVFPTPVKLLANITSYLGEKLPDTSRKLCFRLTTRDIFNGLGCFNFPTDSIHLNVVYTTTPFTVTSPNTAVNWTGATQQTITWNISGTNAAPISCDSVTIYLSVDGGYNYPYTVATVPNNGSATVTIPNVATTTKGRIKVKGNNNVFFNINNTNITLTYNQTAGVPTIVNNADIKIYPVPASDVVNISNNTRSVLQSTVINSVGQTVWKGTITQTAAIAVNSWAKGMYYIRMTDEKGQQSVANFVVK</sequence>
<protein>
    <recommendedName>
        <fullName evidence="2">Secretion system C-terminal sorting domain-containing protein</fullName>
    </recommendedName>
</protein>
<feature type="chain" id="PRO_5016038112" description="Secretion system C-terminal sorting domain-containing protein" evidence="1">
    <location>
        <begin position="21"/>
        <end position="753"/>
    </location>
</feature>
<comment type="caution">
    <text evidence="3">The sequence shown here is derived from an EMBL/GenBank/DDBJ whole genome shotgun (WGS) entry which is preliminary data.</text>
</comment>
<keyword evidence="4" id="KW-1185">Reference proteome</keyword>
<evidence type="ECO:0000256" key="1">
    <source>
        <dbReference type="SAM" id="SignalP"/>
    </source>
</evidence>
<dbReference type="Gene3D" id="3.40.390.10">
    <property type="entry name" value="Collagenase (Catalytic Domain)"/>
    <property type="match status" value="1"/>
</dbReference>
<dbReference type="Pfam" id="PF13583">
    <property type="entry name" value="Reprolysin_4"/>
    <property type="match status" value="1"/>
</dbReference>
<gene>
    <name evidence="3" type="ORF">DN068_00300</name>
</gene>
<name>A0A2W2BFL5_9BACT</name>
<dbReference type="EMBL" id="QKTW01000001">
    <property type="protein sequence ID" value="PZF75029.1"/>
    <property type="molecule type" value="Genomic_DNA"/>
</dbReference>
<proteinExistence type="predicted"/>
<dbReference type="NCBIfam" id="TIGR04183">
    <property type="entry name" value="Por_Secre_tail"/>
    <property type="match status" value="1"/>
</dbReference>
<dbReference type="AlphaFoldDB" id="A0A2W2BFL5"/>
<dbReference type="Proteomes" id="UP000248745">
    <property type="component" value="Unassembled WGS sequence"/>
</dbReference>
<feature type="domain" description="Secretion system C-terminal sorting" evidence="2">
    <location>
        <begin position="682"/>
        <end position="749"/>
    </location>
</feature>
<dbReference type="GO" id="GO:0008237">
    <property type="term" value="F:metallopeptidase activity"/>
    <property type="evidence" value="ECO:0007669"/>
    <property type="project" value="InterPro"/>
</dbReference>
<reference evidence="3 4" key="1">
    <citation type="submission" date="2018-06" db="EMBL/GenBank/DDBJ databases">
        <title>Mucibacter soli gen. nov., sp. nov., a new member of the family Chitinophagaceae producing mucin.</title>
        <authorList>
            <person name="Kim M.-K."/>
            <person name="Park S."/>
            <person name="Kim T.-S."/>
            <person name="Joung Y."/>
            <person name="Han J.-H."/>
            <person name="Kim S.B."/>
        </authorList>
    </citation>
    <scope>NUCLEOTIDE SEQUENCE [LARGE SCALE GENOMIC DNA]</scope>
    <source>
        <strain evidence="3 4">R1-15</strain>
    </source>
</reference>
<dbReference type="InterPro" id="IPR026444">
    <property type="entry name" value="Secre_tail"/>
</dbReference>
<dbReference type="InterPro" id="IPR024079">
    <property type="entry name" value="MetalloPept_cat_dom_sf"/>
</dbReference>
<dbReference type="RefSeq" id="WP_110996877.1">
    <property type="nucleotide sequence ID" value="NZ_QKTW01000001.1"/>
</dbReference>
<dbReference type="OrthoDB" id="9792152at2"/>
<accession>A0A2W2BFL5</accession>
<dbReference type="SUPFAM" id="SSF55486">
    <property type="entry name" value="Metalloproteases ('zincins'), catalytic domain"/>
    <property type="match status" value="1"/>
</dbReference>
<evidence type="ECO:0000313" key="3">
    <source>
        <dbReference type="EMBL" id="PZF75029.1"/>
    </source>
</evidence>
<feature type="signal peptide" evidence="1">
    <location>
        <begin position="1"/>
        <end position="20"/>
    </location>
</feature>
<keyword evidence="1" id="KW-0732">Signal</keyword>
<evidence type="ECO:0000313" key="4">
    <source>
        <dbReference type="Proteomes" id="UP000248745"/>
    </source>
</evidence>
<organism evidence="3 4">
    <name type="scientific">Taibaiella soli</name>
    <dbReference type="NCBI Taxonomy" id="1649169"/>
    <lineage>
        <taxon>Bacteria</taxon>
        <taxon>Pseudomonadati</taxon>
        <taxon>Bacteroidota</taxon>
        <taxon>Chitinophagia</taxon>
        <taxon>Chitinophagales</taxon>
        <taxon>Chitinophagaceae</taxon>
        <taxon>Taibaiella</taxon>
    </lineage>
</organism>
<dbReference type="Pfam" id="PF18962">
    <property type="entry name" value="Por_Secre_tail"/>
    <property type="match status" value="1"/>
</dbReference>
<evidence type="ECO:0000259" key="2">
    <source>
        <dbReference type="Pfam" id="PF18962"/>
    </source>
</evidence>